<keyword evidence="2" id="KW-0812">Transmembrane</keyword>
<evidence type="ECO:0000313" key="3">
    <source>
        <dbReference type="EMBL" id="GFN76426.1"/>
    </source>
</evidence>
<feature type="compositionally biased region" description="Polar residues" evidence="1">
    <location>
        <begin position="897"/>
        <end position="916"/>
    </location>
</feature>
<feature type="compositionally biased region" description="Polar residues" evidence="1">
    <location>
        <begin position="924"/>
        <end position="936"/>
    </location>
</feature>
<feature type="region of interest" description="Disordered" evidence="1">
    <location>
        <begin position="1277"/>
        <end position="1299"/>
    </location>
</feature>
<comment type="caution">
    <text evidence="3">The sequence shown here is derived from an EMBL/GenBank/DDBJ whole genome shotgun (WGS) entry which is preliminary data.</text>
</comment>
<proteinExistence type="predicted"/>
<keyword evidence="4" id="KW-1185">Reference proteome</keyword>
<protein>
    <submittedName>
        <fullName evidence="3">Uncharacterized protein</fullName>
    </submittedName>
</protein>
<keyword evidence="2" id="KW-1133">Transmembrane helix</keyword>
<dbReference type="Proteomes" id="UP000735302">
    <property type="component" value="Unassembled WGS sequence"/>
</dbReference>
<keyword evidence="2" id="KW-0472">Membrane</keyword>
<organism evidence="3 4">
    <name type="scientific">Plakobranchus ocellatus</name>
    <dbReference type="NCBI Taxonomy" id="259542"/>
    <lineage>
        <taxon>Eukaryota</taxon>
        <taxon>Metazoa</taxon>
        <taxon>Spiralia</taxon>
        <taxon>Lophotrochozoa</taxon>
        <taxon>Mollusca</taxon>
        <taxon>Gastropoda</taxon>
        <taxon>Heterobranchia</taxon>
        <taxon>Euthyneura</taxon>
        <taxon>Panpulmonata</taxon>
        <taxon>Sacoglossa</taxon>
        <taxon>Placobranchoidea</taxon>
        <taxon>Plakobranchidae</taxon>
        <taxon>Plakobranchus</taxon>
    </lineage>
</organism>
<evidence type="ECO:0000256" key="1">
    <source>
        <dbReference type="SAM" id="MobiDB-lite"/>
    </source>
</evidence>
<sequence>MSSRCKCCPCLRSRQQSRPRPLSVQISHASSVSLVPRGPRDNFNPFEPLVSRDGFDVNDSDFKTGSSHAKGSNINSYTASGTRIYRTNSTQLRYSPLLEEKPLNLFTQEKKPPVLNMAVFVSESGTLIENAEPITKFSNDFHVSVSQLQERVSDEADLRSENILTKKTGFSIPTNTLKQKEVENQGSDFETSEHNFETHLNDEKAHDNIKHLNVALSDISSGDSRQERNAPDLETELESKSRNFMEISDLHKSARIFSSIDKYYSDSTDIYLDTKKKFEEEEAGQLDLSRFPDAAAVTKANYAGDRRNALGGVLARTQPDMSSSDNDLEDFPGSHLCKARTDSLYTLRSCLSTPVGSLNNLVKHDLVREKSLVAKSLGYNAETDAHHLVESTKIAIDKDDNIEKDRRHTGKRDLGETYVKSAFFTIGDGNETLDEDDADKAWLGWDNLFGAGGSCHDSVKQSHHETAVHPRRWHTAQNGDFSKRGDFRNELIAANDGHFQDIAKDKQSDSKYLCRTPPYAANNLLAQTDEGKCNRDSNVNARDSFASSDFSSAQKESNFVSKKASGSIQSQPSSEPKWCEKLVDDEITTVRVSREAAAKYKSLLATWTNQTRSIHRIKKQRRESLDSVNHSRAVQNFTQFYQAHCSYQLEEQGKDRFSNCSTDFSSKPNQHEFLRPNDLDSLNAQQSQLSGESSPNAYVQDQRRSTHLFDRFTPPTCSKQLPLAQHQTFRVEVEEEADTEDGLRTAQEQIQIDEAIKQWLEFYDVNQPPETPNQATVVASANWTTHSNVEGLQCTGSIHALPEMKAVGEVSQGDLLKARETWLQFYNIQLQSPNLCLSNDTSLNPGEPISMKKAFAVEACKEQKKNQSCLLGPMPFSTRQDSSYLESRISDLPSLSATDSLNSVIGSGTTDSSLNKKSPDGPTDLNTMPFSSNRFPNPQPFQEPKLVSSGPQRRFNANSPRKQEVQDVSEKQIQSMKSTRNVVNGDQSEERTKCSSSPSEPAAYVADMEISFGRSARLSEKMSNTFMSFSNSKTAKKGLALEHVSSSSVDFIFSSEKNLKQPEQCQFSKPATAFQNHQSGEACGRFFIGRNQSLPCYLSAYNNEEEPRLCSSLQVSFSPPNSCSFASKRHQTMHPYECDAAASYSKDTQTEAVASDLSRRLLETLSIRRRALLAELGLYHDFLKGIIPIDWLMLPGASDVARIPMDVESGLTSEQDLESSRAAHQDAADLQLSTECPFCHRRSEQKHTFTGKELEAKIANLFGIPVPFREDDSSETFLDENNDGNGNATKKEGIGAKKKQSLATFRDKSDSQSLIDRDISTDVELVELADITKTQPSTIDCQRLFPFSGLGFPEDQKEIAAADGNCSWNSNRPNEGTMQRPSFPNSEGIYSTCLANLGFESILLEDPSLALVLSLTFIWVVKFTSWAPRTVLYVYYDIAGFPEKFSLIEIAFCILWYSRIMLTPMVYMYYSRGFRENFTRLVFSCFGLSKCRKTPTESGRG</sequence>
<evidence type="ECO:0000313" key="4">
    <source>
        <dbReference type="Proteomes" id="UP000735302"/>
    </source>
</evidence>
<feature type="transmembrane region" description="Helical" evidence="2">
    <location>
        <begin position="1447"/>
        <end position="1470"/>
    </location>
</feature>
<evidence type="ECO:0000256" key="2">
    <source>
        <dbReference type="SAM" id="Phobius"/>
    </source>
</evidence>
<feature type="region of interest" description="Disordered" evidence="1">
    <location>
        <begin position="897"/>
        <end position="1000"/>
    </location>
</feature>
<gene>
    <name evidence="3" type="ORF">PoB_000293200</name>
</gene>
<dbReference type="EMBL" id="BLXT01000383">
    <property type="protein sequence ID" value="GFN76426.1"/>
    <property type="molecule type" value="Genomic_DNA"/>
</dbReference>
<reference evidence="3 4" key="1">
    <citation type="journal article" date="2021" name="Elife">
        <title>Chloroplast acquisition without the gene transfer in kleptoplastic sea slugs, Plakobranchus ocellatus.</title>
        <authorList>
            <person name="Maeda T."/>
            <person name="Takahashi S."/>
            <person name="Yoshida T."/>
            <person name="Shimamura S."/>
            <person name="Takaki Y."/>
            <person name="Nagai Y."/>
            <person name="Toyoda A."/>
            <person name="Suzuki Y."/>
            <person name="Arimoto A."/>
            <person name="Ishii H."/>
            <person name="Satoh N."/>
            <person name="Nishiyama T."/>
            <person name="Hasebe M."/>
            <person name="Maruyama T."/>
            <person name="Minagawa J."/>
            <person name="Obokata J."/>
            <person name="Shigenobu S."/>
        </authorList>
    </citation>
    <scope>NUCLEOTIDE SEQUENCE [LARGE SCALE GENOMIC DNA]</scope>
</reference>
<feature type="compositionally biased region" description="Polar residues" evidence="1">
    <location>
        <begin position="971"/>
        <end position="986"/>
    </location>
</feature>
<feature type="compositionally biased region" description="Polar residues" evidence="1">
    <location>
        <begin position="949"/>
        <end position="960"/>
    </location>
</feature>
<accession>A0AAV3Y0Z2</accession>
<feature type="compositionally biased region" description="Basic and acidic residues" evidence="1">
    <location>
        <begin position="961"/>
        <end position="970"/>
    </location>
</feature>
<name>A0AAV3Y0Z2_9GAST</name>